<sequence>MKSFIIAALFLLPGFLGWNQSTRGQFWFSAGVKRELKHHLEANLNTNVRLNNYGQLATLYQEASLKYTKLEWFRPSIEYRIVTNYDERRNYENSHRLNFNADFRHKIQQIKFGARVRYQMYIGGFASSGSDLDPALRFKPHVEWDKPKSKITPEASVEFFYNLTNGPFGRTWNRVRYGLTLNFNLPGSNEIGLTYYYGQKFNAKNNYNEHILSLEYTFEWKKAKKKKKKHDDELEEDIEYPE</sequence>
<dbReference type="InterPro" id="IPR019619">
    <property type="entry name" value="DUF2490"/>
</dbReference>
<dbReference type="Proteomes" id="UP000316008">
    <property type="component" value="Unassembled WGS sequence"/>
</dbReference>
<name>A0A556MZT0_9FLAO</name>
<dbReference type="OrthoDB" id="9553364at2"/>
<protein>
    <submittedName>
        <fullName evidence="1">DUF2490 domain-containing protein</fullName>
    </submittedName>
</protein>
<comment type="caution">
    <text evidence="1">The sequence shown here is derived from an EMBL/GenBank/DDBJ whole genome shotgun (WGS) entry which is preliminary data.</text>
</comment>
<evidence type="ECO:0000313" key="1">
    <source>
        <dbReference type="EMBL" id="TSJ45432.1"/>
    </source>
</evidence>
<dbReference type="EMBL" id="VLPL01000003">
    <property type="protein sequence ID" value="TSJ45432.1"/>
    <property type="molecule type" value="Genomic_DNA"/>
</dbReference>
<proteinExistence type="predicted"/>
<evidence type="ECO:0000313" key="2">
    <source>
        <dbReference type="Proteomes" id="UP000316008"/>
    </source>
</evidence>
<dbReference type="Pfam" id="PF10677">
    <property type="entry name" value="DUF2490"/>
    <property type="match status" value="1"/>
</dbReference>
<accession>A0A556MZT0</accession>
<gene>
    <name evidence="1" type="ORF">FO442_06670</name>
</gene>
<reference evidence="1 2" key="1">
    <citation type="submission" date="2019-07" db="EMBL/GenBank/DDBJ databases">
        <authorList>
            <person name="Huq M.A."/>
        </authorList>
    </citation>
    <scope>NUCLEOTIDE SEQUENCE [LARGE SCALE GENOMIC DNA]</scope>
    <source>
        <strain evidence="1 2">MAH-3</strain>
    </source>
</reference>
<dbReference type="RefSeq" id="WP_144332389.1">
    <property type="nucleotide sequence ID" value="NZ_VLPL01000003.1"/>
</dbReference>
<keyword evidence="2" id="KW-1185">Reference proteome</keyword>
<dbReference type="AlphaFoldDB" id="A0A556MZT0"/>
<organism evidence="1 2">
    <name type="scientific">Fluviicola chungangensis</name>
    <dbReference type="NCBI Taxonomy" id="2597671"/>
    <lineage>
        <taxon>Bacteria</taxon>
        <taxon>Pseudomonadati</taxon>
        <taxon>Bacteroidota</taxon>
        <taxon>Flavobacteriia</taxon>
        <taxon>Flavobacteriales</taxon>
        <taxon>Crocinitomicaceae</taxon>
        <taxon>Fluviicola</taxon>
    </lineage>
</organism>